<dbReference type="GO" id="GO:0005886">
    <property type="term" value="C:plasma membrane"/>
    <property type="evidence" value="ECO:0007669"/>
    <property type="project" value="UniProtKB-SubCell"/>
</dbReference>
<dbReference type="Pfam" id="PF00482">
    <property type="entry name" value="T2SSF"/>
    <property type="match status" value="1"/>
</dbReference>
<comment type="subcellular location">
    <subcellularLocation>
        <location evidence="1">Cell membrane</location>
        <topology evidence="1">Multi-pass membrane protein</topology>
    </subcellularLocation>
</comment>
<keyword evidence="9" id="KW-1185">Reference proteome</keyword>
<sequence length="288" mass="30538">MNDAGLTLSILLAVAGVIIAILAAAMPESGRKLAIPASIRHMVEVRLSRQQQLGALAGLVAGVGYGMFTGWWIMIAIGVGAGIVIPVLLGKGDAPQRIARLEALETWTRGLAGLTVAGAGLEATLEASRQSAPEAIREEVTALVARINARWPTKAALQRFAEDLDDGTADMVVAHLLMKESARGDGLAEALDDLGEIIFEETKVRRQILTDRAKPRTHITVVAVGILVVAAALPLLGNLTAWYLTPLGTVVLAAWMAAFVALVAWMRSISRERAVARIFTTDENGGLR</sequence>
<gene>
    <name evidence="8" type="ORF">E4U02_07595</name>
</gene>
<feature type="transmembrane region" description="Helical" evidence="6">
    <location>
        <begin position="71"/>
        <end position="90"/>
    </location>
</feature>
<feature type="transmembrane region" description="Helical" evidence="6">
    <location>
        <begin position="219"/>
        <end position="237"/>
    </location>
</feature>
<evidence type="ECO:0000313" key="9">
    <source>
        <dbReference type="Proteomes" id="UP000298358"/>
    </source>
</evidence>
<dbReference type="PANTHER" id="PTHR35007">
    <property type="entry name" value="INTEGRAL MEMBRANE PROTEIN-RELATED"/>
    <property type="match status" value="1"/>
</dbReference>
<evidence type="ECO:0000259" key="7">
    <source>
        <dbReference type="Pfam" id="PF00482"/>
    </source>
</evidence>
<dbReference type="Proteomes" id="UP000298358">
    <property type="component" value="Unassembled WGS sequence"/>
</dbReference>
<keyword evidence="5 6" id="KW-0472">Membrane</keyword>
<evidence type="ECO:0000256" key="3">
    <source>
        <dbReference type="ARBA" id="ARBA00022692"/>
    </source>
</evidence>
<protein>
    <recommendedName>
        <fullName evidence="7">Type II secretion system protein GspF domain-containing protein</fullName>
    </recommendedName>
</protein>
<dbReference type="AlphaFoldDB" id="A0A4Y9FXV0"/>
<proteinExistence type="predicted"/>
<dbReference type="InterPro" id="IPR042094">
    <property type="entry name" value="T2SS_GspF_sf"/>
</dbReference>
<feature type="domain" description="Type II secretion system protein GspF" evidence="7">
    <location>
        <begin position="107"/>
        <end position="232"/>
    </location>
</feature>
<reference evidence="8 9" key="1">
    <citation type="submission" date="2019-03" db="EMBL/GenBank/DDBJ databases">
        <title>Diversity of the mouse oral microbiome.</title>
        <authorList>
            <person name="Joseph S."/>
            <person name="Aduse-Opoku J."/>
            <person name="Curtis M."/>
            <person name="Wade W."/>
            <person name="Hashim A."/>
        </authorList>
    </citation>
    <scope>NUCLEOTIDE SEQUENCE [LARGE SCALE GENOMIC DNA]</scope>
    <source>
        <strain evidence="8 9">P1012</strain>
    </source>
</reference>
<dbReference type="EMBL" id="SPQB01000014">
    <property type="protein sequence ID" value="TFU33071.1"/>
    <property type="molecule type" value="Genomic_DNA"/>
</dbReference>
<organism evidence="8 9">
    <name type="scientific">Microbacterium paludicola</name>
    <dbReference type="NCBI Taxonomy" id="300019"/>
    <lineage>
        <taxon>Bacteria</taxon>
        <taxon>Bacillati</taxon>
        <taxon>Actinomycetota</taxon>
        <taxon>Actinomycetes</taxon>
        <taxon>Micrococcales</taxon>
        <taxon>Microbacteriaceae</taxon>
        <taxon>Microbacterium</taxon>
    </lineage>
</organism>
<evidence type="ECO:0000313" key="8">
    <source>
        <dbReference type="EMBL" id="TFU33071.1"/>
    </source>
</evidence>
<evidence type="ECO:0000256" key="4">
    <source>
        <dbReference type="ARBA" id="ARBA00022989"/>
    </source>
</evidence>
<evidence type="ECO:0000256" key="2">
    <source>
        <dbReference type="ARBA" id="ARBA00022475"/>
    </source>
</evidence>
<dbReference type="InterPro" id="IPR018076">
    <property type="entry name" value="T2SS_GspF_dom"/>
</dbReference>
<dbReference type="RefSeq" id="WP_135114249.1">
    <property type="nucleotide sequence ID" value="NZ_JADGLL010000014.1"/>
</dbReference>
<dbReference type="PANTHER" id="PTHR35007:SF3">
    <property type="entry name" value="POSSIBLE CONSERVED ALANINE RICH MEMBRANE PROTEIN"/>
    <property type="match status" value="1"/>
</dbReference>
<keyword evidence="2" id="KW-1003">Cell membrane</keyword>
<feature type="transmembrane region" description="Helical" evidence="6">
    <location>
        <begin position="6"/>
        <end position="26"/>
    </location>
</feature>
<accession>A0A4Y9FXV0</accession>
<feature type="transmembrane region" description="Helical" evidence="6">
    <location>
        <begin position="243"/>
        <end position="265"/>
    </location>
</feature>
<evidence type="ECO:0000256" key="6">
    <source>
        <dbReference type="SAM" id="Phobius"/>
    </source>
</evidence>
<comment type="caution">
    <text evidence="8">The sequence shown here is derived from an EMBL/GenBank/DDBJ whole genome shotgun (WGS) entry which is preliminary data.</text>
</comment>
<keyword evidence="4 6" id="KW-1133">Transmembrane helix</keyword>
<dbReference type="Gene3D" id="1.20.81.30">
    <property type="entry name" value="Type II secretion system (T2SS), domain F"/>
    <property type="match status" value="1"/>
</dbReference>
<dbReference type="OrthoDB" id="5243396at2"/>
<evidence type="ECO:0000256" key="5">
    <source>
        <dbReference type="ARBA" id="ARBA00023136"/>
    </source>
</evidence>
<name>A0A4Y9FXV0_9MICO</name>
<evidence type="ECO:0000256" key="1">
    <source>
        <dbReference type="ARBA" id="ARBA00004651"/>
    </source>
</evidence>
<keyword evidence="3 6" id="KW-0812">Transmembrane</keyword>